<dbReference type="PROSITE" id="PS50008">
    <property type="entry name" value="PIPLC_Y_DOMAIN"/>
    <property type="match status" value="1"/>
</dbReference>
<dbReference type="SMART" id="SM00239">
    <property type="entry name" value="C2"/>
    <property type="match status" value="1"/>
</dbReference>
<dbReference type="InterPro" id="IPR001192">
    <property type="entry name" value="PI-PLC_fam"/>
</dbReference>
<dbReference type="PROSITE" id="PS50004">
    <property type="entry name" value="C2"/>
    <property type="match status" value="1"/>
</dbReference>
<dbReference type="Pfam" id="PF00168">
    <property type="entry name" value="C2"/>
    <property type="match status" value="2"/>
</dbReference>
<reference evidence="10 11" key="1">
    <citation type="journal article" date="2016" name="Genome Biol. Evol.">
        <title>Divergent and convergent evolution of fungal pathogenicity.</title>
        <authorList>
            <person name="Shang Y."/>
            <person name="Xiao G."/>
            <person name="Zheng P."/>
            <person name="Cen K."/>
            <person name="Zhan S."/>
            <person name="Wang C."/>
        </authorList>
    </citation>
    <scope>NUCLEOTIDE SEQUENCE [LARGE SCALE GENOMIC DNA]</scope>
    <source>
        <strain evidence="10 11">ARSEF 7405</strain>
    </source>
</reference>
<dbReference type="Proteomes" id="UP000242877">
    <property type="component" value="Unassembled WGS sequence"/>
</dbReference>
<evidence type="ECO:0000259" key="8">
    <source>
        <dbReference type="PROSITE" id="PS50004"/>
    </source>
</evidence>
<keyword evidence="11" id="KW-1185">Reference proteome</keyword>
<keyword evidence="4 6" id="KW-0443">Lipid metabolism</keyword>
<dbReference type="GO" id="GO:0048015">
    <property type="term" value="P:phosphatidylinositol-mediated signaling"/>
    <property type="evidence" value="ECO:0007669"/>
    <property type="project" value="TreeGrafter"/>
</dbReference>
<dbReference type="PROSITE" id="PS50007">
    <property type="entry name" value="PIPLC_X_DOMAIN"/>
    <property type="match status" value="1"/>
</dbReference>
<dbReference type="FunFam" id="2.30.29.30:FF:000396">
    <property type="entry name" value="Phosphoinositide phospholipase C"/>
    <property type="match status" value="1"/>
</dbReference>
<dbReference type="SUPFAM" id="SSF51695">
    <property type="entry name" value="PLC-like phosphodiesterases"/>
    <property type="match status" value="1"/>
</dbReference>
<feature type="domain" description="C2" evidence="8">
    <location>
        <begin position="874"/>
        <end position="1026"/>
    </location>
</feature>
<feature type="compositionally biased region" description="Acidic residues" evidence="7">
    <location>
        <begin position="157"/>
        <end position="166"/>
    </location>
</feature>
<dbReference type="SMART" id="SM00148">
    <property type="entry name" value="PLCXc"/>
    <property type="match status" value="1"/>
</dbReference>
<feature type="region of interest" description="Disordered" evidence="7">
    <location>
        <begin position="654"/>
        <end position="680"/>
    </location>
</feature>
<dbReference type="InterPro" id="IPR017946">
    <property type="entry name" value="PLC-like_Pdiesterase_TIM-brl"/>
</dbReference>
<dbReference type="GO" id="GO:0051209">
    <property type="term" value="P:release of sequestered calcium ion into cytosol"/>
    <property type="evidence" value="ECO:0007669"/>
    <property type="project" value="TreeGrafter"/>
</dbReference>
<dbReference type="CDD" id="cd08598">
    <property type="entry name" value="PI-PLC1c_yeast"/>
    <property type="match status" value="1"/>
</dbReference>
<feature type="compositionally biased region" description="Polar residues" evidence="7">
    <location>
        <begin position="167"/>
        <end position="183"/>
    </location>
</feature>
<evidence type="ECO:0000256" key="1">
    <source>
        <dbReference type="ARBA" id="ARBA00012368"/>
    </source>
</evidence>
<dbReference type="InterPro" id="IPR011992">
    <property type="entry name" value="EF-hand-dom_pair"/>
</dbReference>
<dbReference type="InterPro" id="IPR035892">
    <property type="entry name" value="C2_domain_sf"/>
</dbReference>
<dbReference type="FunFam" id="2.60.40.150:FF:000201">
    <property type="entry name" value="Phosphoinositide phospholipase C"/>
    <property type="match status" value="1"/>
</dbReference>
<evidence type="ECO:0000256" key="6">
    <source>
        <dbReference type="RuleBase" id="RU361133"/>
    </source>
</evidence>
<dbReference type="SUPFAM" id="SSF50729">
    <property type="entry name" value="PH domain-like"/>
    <property type="match status" value="1"/>
</dbReference>
<dbReference type="PANTHER" id="PTHR10336:SF36">
    <property type="entry name" value="1-PHOSPHATIDYLINOSITOL 4,5-BISPHOSPHATE PHOSPHODIESTERASE BETA-4"/>
    <property type="match status" value="1"/>
</dbReference>
<dbReference type="SMART" id="SM00149">
    <property type="entry name" value="PLCYc"/>
    <property type="match status" value="1"/>
</dbReference>
<feature type="compositionally biased region" description="Basic and acidic residues" evidence="7">
    <location>
        <begin position="1081"/>
        <end position="1109"/>
    </location>
</feature>
<dbReference type="InterPro" id="IPR000008">
    <property type="entry name" value="C2_dom"/>
</dbReference>
<accession>A0A168DHM5</accession>
<proteinExistence type="predicted"/>
<evidence type="ECO:0000256" key="7">
    <source>
        <dbReference type="SAM" id="MobiDB-lite"/>
    </source>
</evidence>
<keyword evidence="5" id="KW-0807">Transducer</keyword>
<evidence type="ECO:0000256" key="4">
    <source>
        <dbReference type="ARBA" id="ARBA00023098"/>
    </source>
</evidence>
<dbReference type="Gene3D" id="1.10.238.10">
    <property type="entry name" value="EF-hand"/>
    <property type="match status" value="1"/>
</dbReference>
<evidence type="ECO:0000313" key="11">
    <source>
        <dbReference type="Proteomes" id="UP000242877"/>
    </source>
</evidence>
<gene>
    <name evidence="10" type="ORF">AAP_00016</name>
</gene>
<dbReference type="SUPFAM" id="SSF49562">
    <property type="entry name" value="C2 domain (Calcium/lipid-binding domain, CaLB)"/>
    <property type="match status" value="1"/>
</dbReference>
<dbReference type="PANTHER" id="PTHR10336">
    <property type="entry name" value="PHOSPHOINOSITIDE-SPECIFIC PHOSPHOLIPASE C FAMILY PROTEIN"/>
    <property type="match status" value="1"/>
</dbReference>
<dbReference type="Pfam" id="PF00387">
    <property type="entry name" value="PI-PLC-Y"/>
    <property type="match status" value="1"/>
</dbReference>
<dbReference type="CDD" id="cd00275">
    <property type="entry name" value="C2_PLC_like"/>
    <property type="match status" value="1"/>
</dbReference>
<dbReference type="Gene3D" id="2.30.29.30">
    <property type="entry name" value="Pleckstrin-homology domain (PH domain)/Phosphotyrosine-binding domain (PTB)"/>
    <property type="match status" value="1"/>
</dbReference>
<feature type="region of interest" description="Disordered" evidence="7">
    <location>
        <begin position="1080"/>
        <end position="1109"/>
    </location>
</feature>
<evidence type="ECO:0000256" key="5">
    <source>
        <dbReference type="ARBA" id="ARBA00023224"/>
    </source>
</evidence>
<comment type="caution">
    <text evidence="10">The sequence shown here is derived from an EMBL/GenBank/DDBJ whole genome shotgun (WGS) entry which is preliminary data.</text>
</comment>
<evidence type="ECO:0000259" key="9">
    <source>
        <dbReference type="PROSITE" id="PS50008"/>
    </source>
</evidence>
<dbReference type="VEuPathDB" id="FungiDB:AAP_00016"/>
<organism evidence="10 11">
    <name type="scientific">Ascosphaera apis ARSEF 7405</name>
    <dbReference type="NCBI Taxonomy" id="392613"/>
    <lineage>
        <taxon>Eukaryota</taxon>
        <taxon>Fungi</taxon>
        <taxon>Dikarya</taxon>
        <taxon>Ascomycota</taxon>
        <taxon>Pezizomycotina</taxon>
        <taxon>Eurotiomycetes</taxon>
        <taxon>Eurotiomycetidae</taxon>
        <taxon>Onygenales</taxon>
        <taxon>Ascosphaeraceae</taxon>
        <taxon>Ascosphaera</taxon>
    </lineage>
</organism>
<evidence type="ECO:0000256" key="2">
    <source>
        <dbReference type="ARBA" id="ARBA00022801"/>
    </source>
</evidence>
<dbReference type="OrthoDB" id="269822at2759"/>
<dbReference type="InterPro" id="IPR001711">
    <property type="entry name" value="PLipase_C_Pinositol-sp_Y"/>
</dbReference>
<feature type="compositionally biased region" description="Polar residues" evidence="7">
    <location>
        <begin position="658"/>
        <end position="675"/>
    </location>
</feature>
<dbReference type="GO" id="GO:0004435">
    <property type="term" value="F:phosphatidylinositol-4,5-bisphosphate phospholipase C activity"/>
    <property type="evidence" value="ECO:0007669"/>
    <property type="project" value="UniProtKB-EC"/>
</dbReference>
<dbReference type="InterPro" id="IPR000909">
    <property type="entry name" value="PLipase_C_PInositol-sp_X_dom"/>
</dbReference>
<evidence type="ECO:0000313" key="10">
    <source>
        <dbReference type="EMBL" id="KZZ97755.1"/>
    </source>
</evidence>
<dbReference type="PRINTS" id="PR00390">
    <property type="entry name" value="PHPHLIPASEC"/>
</dbReference>
<feature type="domain" description="PI-PLC Y-box" evidence="9">
    <location>
        <begin position="752"/>
        <end position="870"/>
    </location>
</feature>
<dbReference type="InterPro" id="IPR011993">
    <property type="entry name" value="PH-like_dom_sf"/>
</dbReference>
<dbReference type="EC" id="3.1.4.11" evidence="1 6"/>
<dbReference type="EMBL" id="AZGZ01000001">
    <property type="protein sequence ID" value="KZZ97755.1"/>
    <property type="molecule type" value="Genomic_DNA"/>
</dbReference>
<dbReference type="AlphaFoldDB" id="A0A168DHM5"/>
<keyword evidence="2 6" id="KW-0378">Hydrolase</keyword>
<name>A0A168DHM5_9EURO</name>
<comment type="catalytic activity">
    <reaction evidence="6">
        <text>a 1,2-diacyl-sn-glycero-3-phospho-(1D-myo-inositol-4,5-bisphosphate) + H2O = 1D-myo-inositol 1,4,5-trisphosphate + a 1,2-diacyl-sn-glycerol + H(+)</text>
        <dbReference type="Rhea" id="RHEA:33179"/>
        <dbReference type="ChEBI" id="CHEBI:15377"/>
        <dbReference type="ChEBI" id="CHEBI:15378"/>
        <dbReference type="ChEBI" id="CHEBI:17815"/>
        <dbReference type="ChEBI" id="CHEBI:58456"/>
        <dbReference type="ChEBI" id="CHEBI:203600"/>
        <dbReference type="EC" id="3.1.4.11"/>
    </reaction>
</comment>
<protein>
    <recommendedName>
        <fullName evidence="1 6">Phosphoinositide phospholipase C</fullName>
        <ecNumber evidence="1 6">3.1.4.11</ecNumber>
    </recommendedName>
</protein>
<dbReference type="InterPro" id="IPR037755">
    <property type="entry name" value="Plc1_PH"/>
</dbReference>
<dbReference type="SUPFAM" id="SSF47473">
    <property type="entry name" value="EF-hand"/>
    <property type="match status" value="1"/>
</dbReference>
<dbReference type="Pfam" id="PF00388">
    <property type="entry name" value="PI-PLC-X"/>
    <property type="match status" value="1"/>
</dbReference>
<dbReference type="Gene3D" id="3.20.20.190">
    <property type="entry name" value="Phosphatidylinositol (PI) phosphodiesterase"/>
    <property type="match status" value="1"/>
</dbReference>
<dbReference type="CDD" id="cd13360">
    <property type="entry name" value="PH_PLC_fungal"/>
    <property type="match status" value="1"/>
</dbReference>
<dbReference type="Gene3D" id="2.60.40.150">
    <property type="entry name" value="C2 domain"/>
    <property type="match status" value="1"/>
</dbReference>
<feature type="region of interest" description="Disordered" evidence="7">
    <location>
        <begin position="133"/>
        <end position="185"/>
    </location>
</feature>
<dbReference type="GO" id="GO:0016042">
    <property type="term" value="P:lipid catabolic process"/>
    <property type="evidence" value="ECO:0007669"/>
    <property type="project" value="UniProtKB-KW"/>
</dbReference>
<feature type="region of interest" description="Disordered" evidence="7">
    <location>
        <begin position="717"/>
        <end position="743"/>
    </location>
</feature>
<sequence length="1109" mass="125127">MSLPTEYVFGSIVGHASNHRSLVRRETRAHRHSYAELHDVDNLHHGDDLPGEKAHAEIDDFGNSDGWVSPTALAMPIDHLEPVPLSQSQQQSAQPIFANDASVGAKASGLMRRFSRGAASRFSRKKQNALINEGSGPIIIRRRSDSKHSPSRSDPFFDSELEDDDTSISPTSEGSNGVSTRRSTGGVAPKVDMLLQRGCLLTKVSKQRKKLRTFYLDVDTAKLFWDPSNPTKRIYIDNIKEIHVGEDARNYREEQQVAAQYESRWFSIVYACPERSIPVKTIHLIAPDEKTFKLWTTTLDDMSRYRIGLMAGLAGSGQPETILKTYWEREIARQNKRSSPSLSPTSSPMSCSFSEEKLLNLPAVEALCKSLHINCSKSTLHSEFMNVDREKRLKIGFQQFQEVLKNLKDRKDLKSIFQHIASEPSQGLTFDEFLHFVRDIQCEDISENIEHWIHIFEKFVRRSLKSSSSNLVKSDLSHDPRMSYDAFSSFLMSTSSSIYPITTKPPRFDRPLNEYFISTSHNTYLLGRQVAGSSSTEAYIAALQKGCRCLEIDCWDGADGRPNVCHGRTMTTSVLFADCITVINRYAFFSSDLPLIISLEVHCNAEQQLAMVNIMKDTFGDKLLTQPLQSIKNKIPTPDELRGYILIKVKTSDEDDLSSNSNQPYGRQRSASQPFAVSGDTIDTERPNQLALIQVKSHGNLDLTKASKLNGTATSLSSMDFDQDGDSDSAPWTDFAQGQRKKPPKSNIIKALSDLGVYTRGYKWRGFSYPESKRFNHVYSFAERSFESVCKDPENKYLFQNHNRKYLTRVYPSAFRVRSSNFDPNTFWRRGVQMVALNWQTFDVGMQMNQAMFAAGSDKLGYVLKPDSLRQKPPPGERKIKLERQLIKFSIDVISAQQLPRSRGMGPDDSINPYIEVEVFSADDKKKGLTQGEGGINASARNGVTGIGVPHRRRTRIVHGNGYNPIFNDSFKVSVETKYPELVFVRWAVCNSLDGRSTSGSNVPLASFTAKLSNLSQGYRYLPLYDENGDQYLFSTLFCKIVRHKNTPVSSVVDLDEFRSTRLGLFKQLGQMGQAVFKRGRSLERDTERDSESLKDHTKTKDSLTDTSR</sequence>
<evidence type="ECO:0000256" key="3">
    <source>
        <dbReference type="ARBA" id="ARBA00022963"/>
    </source>
</evidence>
<keyword evidence="3 6" id="KW-0442">Lipid degradation</keyword>